<protein>
    <recommendedName>
        <fullName evidence="5">Flagellar assembly factor FliW</fullName>
    </recommendedName>
</protein>
<dbReference type="Pfam" id="PF02623">
    <property type="entry name" value="FliW"/>
    <property type="match status" value="1"/>
</dbReference>
<comment type="subcellular location">
    <subcellularLocation>
        <location evidence="5">Cytoplasm</location>
    </subcellularLocation>
</comment>
<evidence type="ECO:0000256" key="1">
    <source>
        <dbReference type="ARBA" id="ARBA00022490"/>
    </source>
</evidence>
<dbReference type="AlphaFoldDB" id="A0A1M4TRF1"/>
<evidence type="ECO:0000256" key="5">
    <source>
        <dbReference type="HAMAP-Rule" id="MF_01185"/>
    </source>
</evidence>
<proteinExistence type="inferred from homology"/>
<comment type="similarity">
    <text evidence="5">Belongs to the FliW family.</text>
</comment>
<reference evidence="7" key="1">
    <citation type="submission" date="2016-11" db="EMBL/GenBank/DDBJ databases">
        <authorList>
            <person name="Varghese N."/>
            <person name="Submissions S."/>
        </authorList>
    </citation>
    <scope>NUCLEOTIDE SEQUENCE [LARGE SCALE GENOMIC DNA]</scope>
    <source>
        <strain evidence="7">DSM 18761</strain>
    </source>
</reference>
<evidence type="ECO:0000313" key="7">
    <source>
        <dbReference type="Proteomes" id="UP000184127"/>
    </source>
</evidence>
<evidence type="ECO:0000256" key="2">
    <source>
        <dbReference type="ARBA" id="ARBA00022795"/>
    </source>
</evidence>
<keyword evidence="3 5" id="KW-0810">Translation regulation</keyword>
<dbReference type="PANTHER" id="PTHR39190">
    <property type="entry name" value="FLAGELLAR ASSEMBLY FACTOR FLIW"/>
    <property type="match status" value="1"/>
</dbReference>
<organism evidence="6 7">
    <name type="scientific">Thermoanaerobacter uzonensis DSM 18761</name>
    <dbReference type="NCBI Taxonomy" id="1123369"/>
    <lineage>
        <taxon>Bacteria</taxon>
        <taxon>Bacillati</taxon>
        <taxon>Bacillota</taxon>
        <taxon>Clostridia</taxon>
        <taxon>Thermoanaerobacterales</taxon>
        <taxon>Thermoanaerobacteraceae</taxon>
        <taxon>Thermoanaerobacter</taxon>
    </lineage>
</organism>
<keyword evidence="7" id="KW-1185">Reference proteome</keyword>
<sequence>MIKQFSFYCFPVFPIGIPIKPEYESEELIMQINTKNFGIIEYNPEDVIYFEEGIPGFENLHNFLIITDNEENMPFKWLQSIDNTDIAFVVIDPRVFKPNYTFEIDEELIQALQIEDVNHLLIYVIVVIPDEIEKMTANLKAPIIINAKNNKGKQVILDNGEYLIKHPILEELKNAYSNA</sequence>
<dbReference type="SUPFAM" id="SSF141457">
    <property type="entry name" value="BH3618-like"/>
    <property type="match status" value="1"/>
</dbReference>
<dbReference type="EMBL" id="FQUR01000007">
    <property type="protein sequence ID" value="SHE47042.1"/>
    <property type="molecule type" value="Genomic_DNA"/>
</dbReference>
<keyword evidence="2 5" id="KW-1005">Bacterial flagellum biogenesis</keyword>
<dbReference type="HAMAP" id="MF_01185">
    <property type="entry name" value="FliW"/>
    <property type="match status" value="1"/>
</dbReference>
<dbReference type="Proteomes" id="UP000184127">
    <property type="component" value="Unassembled WGS sequence"/>
</dbReference>
<dbReference type="GO" id="GO:0044780">
    <property type="term" value="P:bacterial-type flagellum assembly"/>
    <property type="evidence" value="ECO:0007669"/>
    <property type="project" value="UniProtKB-UniRule"/>
</dbReference>
<keyword evidence="6" id="KW-0282">Flagellum</keyword>
<dbReference type="Gene3D" id="2.30.290.10">
    <property type="entry name" value="BH3618-like"/>
    <property type="match status" value="1"/>
</dbReference>
<keyword evidence="6" id="KW-0966">Cell projection</keyword>
<dbReference type="InterPro" id="IPR003775">
    <property type="entry name" value="Flagellar_assembly_factor_FliW"/>
</dbReference>
<name>A0A1M4TRF1_9THEO</name>
<keyword evidence="4 5" id="KW-0143">Chaperone</keyword>
<dbReference type="PANTHER" id="PTHR39190:SF1">
    <property type="entry name" value="FLAGELLAR ASSEMBLY FACTOR FLIW"/>
    <property type="match status" value="1"/>
</dbReference>
<accession>A0A1M4TRF1</accession>
<comment type="function">
    <text evidence="5">Acts as an anti-CsrA protein, binds CsrA and prevents it from repressing translation of its target genes, one of which is flagellin. Binds to flagellin and participates in the assembly of the flagellum.</text>
</comment>
<keyword evidence="6" id="KW-0969">Cilium</keyword>
<gene>
    <name evidence="5" type="primary">fliW</name>
    <name evidence="6" type="ORF">SAMN02745195_00460</name>
</gene>
<evidence type="ECO:0000256" key="4">
    <source>
        <dbReference type="ARBA" id="ARBA00023186"/>
    </source>
</evidence>
<dbReference type="GO" id="GO:0005737">
    <property type="term" value="C:cytoplasm"/>
    <property type="evidence" value="ECO:0007669"/>
    <property type="project" value="UniProtKB-SubCell"/>
</dbReference>
<dbReference type="GO" id="GO:0006417">
    <property type="term" value="P:regulation of translation"/>
    <property type="evidence" value="ECO:0007669"/>
    <property type="project" value="UniProtKB-KW"/>
</dbReference>
<keyword evidence="1 5" id="KW-0963">Cytoplasm</keyword>
<dbReference type="InterPro" id="IPR024046">
    <property type="entry name" value="Flagellar_assmbl_FliW_dom_sf"/>
</dbReference>
<dbReference type="NCBIfam" id="NF009793">
    <property type="entry name" value="PRK13285.1-1"/>
    <property type="match status" value="1"/>
</dbReference>
<evidence type="ECO:0000313" key="6">
    <source>
        <dbReference type="EMBL" id="SHE47042.1"/>
    </source>
</evidence>
<evidence type="ECO:0000256" key="3">
    <source>
        <dbReference type="ARBA" id="ARBA00022845"/>
    </source>
</evidence>
<comment type="subunit">
    <text evidence="5">Interacts with translational regulator CsrA and flagellin(s).</text>
</comment>